<organism evidence="1 2">
    <name type="scientific">Coniosporium uncinatum</name>
    <dbReference type="NCBI Taxonomy" id="93489"/>
    <lineage>
        <taxon>Eukaryota</taxon>
        <taxon>Fungi</taxon>
        <taxon>Dikarya</taxon>
        <taxon>Ascomycota</taxon>
        <taxon>Pezizomycotina</taxon>
        <taxon>Dothideomycetes</taxon>
        <taxon>Dothideomycetes incertae sedis</taxon>
        <taxon>Coniosporium</taxon>
    </lineage>
</organism>
<gene>
    <name evidence="1" type="ORF">LTS18_002533</name>
</gene>
<proteinExistence type="predicted"/>
<keyword evidence="2" id="KW-1185">Reference proteome</keyword>
<evidence type="ECO:0000313" key="2">
    <source>
        <dbReference type="Proteomes" id="UP001186974"/>
    </source>
</evidence>
<dbReference type="EMBL" id="JAWDJW010006285">
    <property type="protein sequence ID" value="KAK3065683.1"/>
    <property type="molecule type" value="Genomic_DNA"/>
</dbReference>
<feature type="non-terminal residue" evidence="1">
    <location>
        <position position="136"/>
    </location>
</feature>
<dbReference type="Proteomes" id="UP001186974">
    <property type="component" value="Unassembled WGS sequence"/>
</dbReference>
<name>A0ACC3DDY9_9PEZI</name>
<accession>A0ACC3DDY9</accession>
<comment type="caution">
    <text evidence="1">The sequence shown here is derived from an EMBL/GenBank/DDBJ whole genome shotgun (WGS) entry which is preliminary data.</text>
</comment>
<reference evidence="1" key="1">
    <citation type="submission" date="2024-09" db="EMBL/GenBank/DDBJ databases">
        <title>Black Yeasts Isolated from many extreme environments.</title>
        <authorList>
            <person name="Coleine C."/>
            <person name="Stajich J.E."/>
            <person name="Selbmann L."/>
        </authorList>
    </citation>
    <scope>NUCLEOTIDE SEQUENCE</scope>
    <source>
        <strain evidence="1">CCFEE 5737</strain>
    </source>
</reference>
<evidence type="ECO:0000313" key="1">
    <source>
        <dbReference type="EMBL" id="KAK3065683.1"/>
    </source>
</evidence>
<protein>
    <submittedName>
        <fullName evidence="1">Uncharacterized protein</fullName>
    </submittedName>
</protein>
<sequence>MVECPLCNREVEERYINSHIDSNCADFLEPDTAAPPKSNNVASFFQTPAVKRATSVTAKDAPSTPTALAPPATIRSPGEPPVNGLKRPLGEADKDGGPSLDSSFASPRVKKQKPNHLAKAAPLADRMRPRTLDDVY</sequence>